<accession>A0AAV5WYI6</accession>
<name>A0AAV5WYI6_9BILA</name>
<proteinExistence type="predicted"/>
<feature type="compositionally biased region" description="Low complexity" evidence="11">
    <location>
        <begin position="19"/>
        <end position="28"/>
    </location>
</feature>
<dbReference type="GO" id="GO:0004842">
    <property type="term" value="F:ubiquitin-protein transferase activity"/>
    <property type="evidence" value="ECO:0007669"/>
    <property type="project" value="TreeGrafter"/>
</dbReference>
<keyword evidence="6" id="KW-0833">Ubl conjugation pathway</keyword>
<dbReference type="AlphaFoldDB" id="A0AAV5WYI6"/>
<keyword evidence="8 12" id="KW-1133">Transmembrane helix</keyword>
<evidence type="ECO:0000259" key="13">
    <source>
        <dbReference type="PROSITE" id="PS50089"/>
    </source>
</evidence>
<feature type="non-terminal residue" evidence="15">
    <location>
        <position position="1"/>
    </location>
</feature>
<feature type="compositionally biased region" description="Polar residues" evidence="11">
    <location>
        <begin position="39"/>
        <end position="52"/>
    </location>
</feature>
<dbReference type="GO" id="GO:0016567">
    <property type="term" value="P:protein ubiquitination"/>
    <property type="evidence" value="ECO:0007669"/>
    <property type="project" value="TreeGrafter"/>
</dbReference>
<evidence type="ECO:0000256" key="12">
    <source>
        <dbReference type="SAM" id="Phobius"/>
    </source>
</evidence>
<feature type="domain" description="RING-type" evidence="13">
    <location>
        <begin position="62"/>
        <end position="107"/>
    </location>
</feature>
<comment type="subcellular location">
    <subcellularLocation>
        <location evidence="1">Membrane</location>
        <topology evidence="1">Multi-pass membrane protein</topology>
    </subcellularLocation>
</comment>
<keyword evidence="7" id="KW-0862">Zinc</keyword>
<comment type="caution">
    <text evidence="15">The sequence shown here is derived from an EMBL/GenBank/DDBJ whole genome shotgun (WGS) entry which is preliminary data.</text>
</comment>
<evidence type="ECO:0000256" key="4">
    <source>
        <dbReference type="ARBA" id="ARBA00022723"/>
    </source>
</evidence>
<dbReference type="InterPro" id="IPR011016">
    <property type="entry name" value="Znf_RING-CH"/>
</dbReference>
<dbReference type="InterPro" id="IPR001841">
    <property type="entry name" value="Znf_RING"/>
</dbReference>
<evidence type="ECO:0000256" key="7">
    <source>
        <dbReference type="ARBA" id="ARBA00022833"/>
    </source>
</evidence>
<dbReference type="PANTHER" id="PTHR46065:SF3">
    <property type="entry name" value="FI20425P1"/>
    <property type="match status" value="1"/>
</dbReference>
<protein>
    <recommendedName>
        <fullName evidence="17">RING-CH-type domain-containing protein</fullName>
    </recommendedName>
</protein>
<dbReference type="SUPFAM" id="SSF57850">
    <property type="entry name" value="RING/U-box"/>
    <property type="match status" value="1"/>
</dbReference>
<dbReference type="PANTHER" id="PTHR46065">
    <property type="entry name" value="E3 UBIQUITIN-PROTEIN LIGASE MARCH 2/3 FAMILY MEMBER"/>
    <property type="match status" value="1"/>
</dbReference>
<dbReference type="Proteomes" id="UP001432322">
    <property type="component" value="Unassembled WGS sequence"/>
</dbReference>
<keyword evidence="9 12" id="KW-0472">Membrane</keyword>
<dbReference type="Pfam" id="PF12906">
    <property type="entry name" value="RINGv"/>
    <property type="match status" value="1"/>
</dbReference>
<dbReference type="PROSITE" id="PS50089">
    <property type="entry name" value="ZF_RING_2"/>
    <property type="match status" value="1"/>
</dbReference>
<feature type="region of interest" description="Disordered" evidence="11">
    <location>
        <begin position="19"/>
        <end position="52"/>
    </location>
</feature>
<evidence type="ECO:0000256" key="8">
    <source>
        <dbReference type="ARBA" id="ARBA00022989"/>
    </source>
</evidence>
<dbReference type="InterPro" id="IPR013083">
    <property type="entry name" value="Znf_RING/FYVE/PHD"/>
</dbReference>
<evidence type="ECO:0000256" key="2">
    <source>
        <dbReference type="ARBA" id="ARBA00022679"/>
    </source>
</evidence>
<evidence type="ECO:0000256" key="6">
    <source>
        <dbReference type="ARBA" id="ARBA00022786"/>
    </source>
</evidence>
<feature type="transmembrane region" description="Helical" evidence="12">
    <location>
        <begin position="133"/>
        <end position="153"/>
    </location>
</feature>
<dbReference type="SMART" id="SM00744">
    <property type="entry name" value="RINGv"/>
    <property type="match status" value="1"/>
</dbReference>
<keyword evidence="3 12" id="KW-0812">Transmembrane</keyword>
<reference evidence="15" key="1">
    <citation type="submission" date="2023-10" db="EMBL/GenBank/DDBJ databases">
        <title>Genome assembly of Pristionchus species.</title>
        <authorList>
            <person name="Yoshida K."/>
            <person name="Sommer R.J."/>
        </authorList>
    </citation>
    <scope>NUCLEOTIDE SEQUENCE</scope>
    <source>
        <strain evidence="15">RS5133</strain>
    </source>
</reference>
<evidence type="ECO:0000313" key="15">
    <source>
        <dbReference type="EMBL" id="GMT34812.1"/>
    </source>
</evidence>
<organism evidence="15 16">
    <name type="scientific">Pristionchus fissidentatus</name>
    <dbReference type="NCBI Taxonomy" id="1538716"/>
    <lineage>
        <taxon>Eukaryota</taxon>
        <taxon>Metazoa</taxon>
        <taxon>Ecdysozoa</taxon>
        <taxon>Nematoda</taxon>
        <taxon>Chromadorea</taxon>
        <taxon>Rhabditida</taxon>
        <taxon>Rhabditina</taxon>
        <taxon>Diplogasteromorpha</taxon>
        <taxon>Diplogasteroidea</taxon>
        <taxon>Neodiplogasteridae</taxon>
        <taxon>Pristionchus</taxon>
    </lineage>
</organism>
<dbReference type="PROSITE" id="PS51292">
    <property type="entry name" value="ZF_RING_CH"/>
    <property type="match status" value="1"/>
</dbReference>
<evidence type="ECO:0008006" key="17">
    <source>
        <dbReference type="Google" id="ProtNLM"/>
    </source>
</evidence>
<evidence type="ECO:0000256" key="3">
    <source>
        <dbReference type="ARBA" id="ARBA00022692"/>
    </source>
</evidence>
<evidence type="ECO:0000313" key="16">
    <source>
        <dbReference type="Proteomes" id="UP001432322"/>
    </source>
</evidence>
<keyword evidence="5 10" id="KW-0863">Zinc-finger</keyword>
<keyword evidence="4" id="KW-0479">Metal-binding</keyword>
<dbReference type="EMBL" id="BTSY01000006">
    <property type="protein sequence ID" value="GMT34812.1"/>
    <property type="molecule type" value="Genomic_DNA"/>
</dbReference>
<evidence type="ECO:0000256" key="10">
    <source>
        <dbReference type="PROSITE-ProRule" id="PRU00175"/>
    </source>
</evidence>
<evidence type="ECO:0000256" key="11">
    <source>
        <dbReference type="SAM" id="MobiDB-lite"/>
    </source>
</evidence>
<evidence type="ECO:0000256" key="1">
    <source>
        <dbReference type="ARBA" id="ARBA00004141"/>
    </source>
</evidence>
<dbReference type="GO" id="GO:0008270">
    <property type="term" value="F:zinc ion binding"/>
    <property type="evidence" value="ECO:0007669"/>
    <property type="project" value="UniProtKB-KW"/>
</dbReference>
<feature type="transmembrane region" description="Helical" evidence="12">
    <location>
        <begin position="173"/>
        <end position="194"/>
    </location>
</feature>
<dbReference type="GO" id="GO:0016020">
    <property type="term" value="C:membrane"/>
    <property type="evidence" value="ECO:0007669"/>
    <property type="project" value="UniProtKB-SubCell"/>
</dbReference>
<evidence type="ECO:0000256" key="5">
    <source>
        <dbReference type="ARBA" id="ARBA00022771"/>
    </source>
</evidence>
<evidence type="ECO:0000259" key="14">
    <source>
        <dbReference type="PROSITE" id="PS51292"/>
    </source>
</evidence>
<keyword evidence="16" id="KW-1185">Reference proteome</keyword>
<dbReference type="Gene3D" id="3.30.40.10">
    <property type="entry name" value="Zinc/RING finger domain, C3HC4 (zinc finger)"/>
    <property type="match status" value="1"/>
</dbReference>
<sequence length="216" mass="24466">DVSSTSTAPYSNRPRRFSAAFTSSSSTSLRTAHAEHSAPLSTRSRIETSSSAGTTSLERRACRICQSETGEMVRPCGCAGTMGDIHDTCLSKWVATSQNPNTCEICKETYAKSGSTYRPLKEWTKPVLETTDLLSLIIFCMMIYSLCYLASLFQERMFFERFRDGLHMRADDVGRITLVFVFTFMTMSLLSKYFRLAKVYVHRQKCIRFIDKGRSE</sequence>
<feature type="domain" description="RING-CH-type" evidence="14">
    <location>
        <begin position="54"/>
        <end position="113"/>
    </location>
</feature>
<keyword evidence="2" id="KW-0808">Transferase</keyword>
<gene>
    <name evidence="15" type="ORF">PFISCL1PPCAC_26109</name>
</gene>
<evidence type="ECO:0000256" key="9">
    <source>
        <dbReference type="ARBA" id="ARBA00023136"/>
    </source>
</evidence>